<evidence type="ECO:0008006" key="7">
    <source>
        <dbReference type="Google" id="ProtNLM"/>
    </source>
</evidence>
<evidence type="ECO:0000259" key="2">
    <source>
        <dbReference type="Pfam" id="PF07944"/>
    </source>
</evidence>
<evidence type="ECO:0000256" key="1">
    <source>
        <dbReference type="SAM" id="MobiDB-lite"/>
    </source>
</evidence>
<organism evidence="5 6">
    <name type="scientific">Demequina litorisediminis</name>
    <dbReference type="NCBI Taxonomy" id="1849022"/>
    <lineage>
        <taxon>Bacteria</taxon>
        <taxon>Bacillati</taxon>
        <taxon>Actinomycetota</taxon>
        <taxon>Actinomycetes</taxon>
        <taxon>Micrococcales</taxon>
        <taxon>Demequinaceae</taxon>
        <taxon>Demequina</taxon>
    </lineage>
</organism>
<accession>A0ABQ6IDQ3</accession>
<name>A0ABQ6IDQ3_9MICO</name>
<dbReference type="InterPro" id="IPR049174">
    <property type="entry name" value="Beta-AFase-like"/>
</dbReference>
<dbReference type="Pfam" id="PF07944">
    <property type="entry name" value="Beta-AFase-like_GH127_cat"/>
    <property type="match status" value="1"/>
</dbReference>
<keyword evidence="6" id="KW-1185">Reference proteome</keyword>
<dbReference type="PANTHER" id="PTHR43465">
    <property type="entry name" value="DUF1680 DOMAIN PROTEIN (AFU_ORTHOLOGUE AFUA_1G08910)"/>
    <property type="match status" value="1"/>
</dbReference>
<reference evidence="6" key="1">
    <citation type="journal article" date="2019" name="Int. J. Syst. Evol. Microbiol.">
        <title>The Global Catalogue of Microorganisms (GCM) 10K type strain sequencing project: providing services to taxonomists for standard genome sequencing and annotation.</title>
        <authorList>
            <consortium name="The Broad Institute Genomics Platform"/>
            <consortium name="The Broad Institute Genome Sequencing Center for Infectious Disease"/>
            <person name="Wu L."/>
            <person name="Ma J."/>
        </authorList>
    </citation>
    <scope>NUCLEOTIDE SEQUENCE [LARGE SCALE GENOMIC DNA]</scope>
    <source>
        <strain evidence="6">NBRC 112299</strain>
    </source>
</reference>
<sequence>MGSRHKDESFGDPYELPPDRSYAETCAAIAAFQWNWRALLASGDARHADAMERALYNGIASSTGVDGVRFFYSNPLQLRTGHDGTSEYQPSERLDWFACACCPPNLARLVASLGAYVATGTETSARLHLYGEGRVRLGATTLTVATDYPWDGRVTVTVDGPLETLALRIPAWSRDATITVDGEVTAASADADGYARVQVADGVTVVLDLPMPVDVLDPDPRVDAVRGCVALRRGPVVHCIEQADLPPGVTLEDVSIDLSASPRIGPAVSSLRVGATILAEAVVRPSEGLPLGTAHPRSSHHDERSGMLPGRIPLRAIPYARWANRASGAMRVWIPLTGQE</sequence>
<evidence type="ECO:0000259" key="4">
    <source>
        <dbReference type="Pfam" id="PF20737"/>
    </source>
</evidence>
<dbReference type="Proteomes" id="UP001157125">
    <property type="component" value="Unassembled WGS sequence"/>
</dbReference>
<dbReference type="Pfam" id="PF20736">
    <property type="entry name" value="Glyco_hydro127M"/>
    <property type="match status" value="1"/>
</dbReference>
<evidence type="ECO:0000313" key="5">
    <source>
        <dbReference type="EMBL" id="GMA35997.1"/>
    </source>
</evidence>
<gene>
    <name evidence="5" type="ORF">GCM10025876_22010</name>
</gene>
<feature type="domain" description="Non-reducing end beta-L-arabinofuranosidase-like GH127 C-terminal" evidence="4">
    <location>
        <begin position="213"/>
        <end position="335"/>
    </location>
</feature>
<dbReference type="InterPro" id="IPR012878">
    <property type="entry name" value="Beta-AFase-like_GH127_cat"/>
</dbReference>
<dbReference type="EMBL" id="BSUN01000001">
    <property type="protein sequence ID" value="GMA35997.1"/>
    <property type="molecule type" value="Genomic_DNA"/>
</dbReference>
<dbReference type="Pfam" id="PF20737">
    <property type="entry name" value="Glyco_hydro127C"/>
    <property type="match status" value="1"/>
</dbReference>
<comment type="caution">
    <text evidence="5">The sequence shown here is derived from an EMBL/GenBank/DDBJ whole genome shotgun (WGS) entry which is preliminary data.</text>
</comment>
<protein>
    <recommendedName>
        <fullName evidence="7">Non-reducing end beta-L-arabinofuranosidase</fullName>
    </recommendedName>
</protein>
<proteinExistence type="predicted"/>
<dbReference type="PANTHER" id="PTHR43465:SF2">
    <property type="entry name" value="DUF1680 DOMAIN PROTEIN (AFU_ORTHOLOGUE AFUA_1G08910)"/>
    <property type="match status" value="1"/>
</dbReference>
<evidence type="ECO:0000313" key="6">
    <source>
        <dbReference type="Proteomes" id="UP001157125"/>
    </source>
</evidence>
<dbReference type="InterPro" id="IPR049046">
    <property type="entry name" value="Beta-AFase-like_GH127_middle"/>
</dbReference>
<feature type="domain" description="Non-reducing end beta-L-arabinofuranosidase-like GH127 catalytic" evidence="2">
    <location>
        <begin position="2"/>
        <end position="114"/>
    </location>
</feature>
<evidence type="ECO:0000259" key="3">
    <source>
        <dbReference type="Pfam" id="PF20736"/>
    </source>
</evidence>
<feature type="domain" description="Non-reducing end beta-L-arabinofuranosidase-like GH127 middle" evidence="3">
    <location>
        <begin position="127"/>
        <end position="211"/>
    </location>
</feature>
<feature type="region of interest" description="Disordered" evidence="1">
    <location>
        <begin position="288"/>
        <end position="307"/>
    </location>
</feature>
<dbReference type="InterPro" id="IPR049049">
    <property type="entry name" value="Beta-AFase-like_GH127_C"/>
</dbReference>